<dbReference type="Proteomes" id="UP000256970">
    <property type="component" value="Unassembled WGS sequence"/>
</dbReference>
<proteinExistence type="predicted"/>
<keyword evidence="3" id="KW-1185">Reference proteome</keyword>
<evidence type="ECO:0000313" key="2">
    <source>
        <dbReference type="EMBL" id="SZX65581.1"/>
    </source>
</evidence>
<name>A0A383VK55_TETOB</name>
<evidence type="ECO:0000256" key="1">
    <source>
        <dbReference type="SAM" id="MobiDB-lite"/>
    </source>
</evidence>
<reference evidence="2 3" key="1">
    <citation type="submission" date="2016-10" db="EMBL/GenBank/DDBJ databases">
        <authorList>
            <person name="Cai Z."/>
        </authorList>
    </citation>
    <scope>NUCLEOTIDE SEQUENCE [LARGE SCALE GENOMIC DNA]</scope>
</reference>
<evidence type="ECO:0000313" key="3">
    <source>
        <dbReference type="Proteomes" id="UP000256970"/>
    </source>
</evidence>
<gene>
    <name evidence="2" type="ORF">BQ4739_LOCUS6061</name>
</gene>
<dbReference type="AlphaFoldDB" id="A0A383VK55"/>
<organism evidence="2 3">
    <name type="scientific">Tetradesmus obliquus</name>
    <name type="common">Green alga</name>
    <name type="synonym">Acutodesmus obliquus</name>
    <dbReference type="NCBI Taxonomy" id="3088"/>
    <lineage>
        <taxon>Eukaryota</taxon>
        <taxon>Viridiplantae</taxon>
        <taxon>Chlorophyta</taxon>
        <taxon>core chlorophytes</taxon>
        <taxon>Chlorophyceae</taxon>
        <taxon>CS clade</taxon>
        <taxon>Sphaeropleales</taxon>
        <taxon>Scenedesmaceae</taxon>
        <taxon>Tetradesmus</taxon>
    </lineage>
</organism>
<feature type="region of interest" description="Disordered" evidence="1">
    <location>
        <begin position="396"/>
        <end position="463"/>
    </location>
</feature>
<protein>
    <submittedName>
        <fullName evidence="2">Uncharacterized protein</fullName>
    </submittedName>
</protein>
<dbReference type="EMBL" id="FNXT01000650">
    <property type="protein sequence ID" value="SZX65581.1"/>
    <property type="molecule type" value="Genomic_DNA"/>
</dbReference>
<accession>A0A383VK55</accession>
<sequence>MAPREDFVWETDVDTASLTEPRQQLKASVFEGKLHVHIKDQTHDIDLPEDAFTDDISARLDNRKLHVRIARRDPEGPAMQEKRLFNPDRHPVELDIDMPRELAARGHQQSAVEFNPALFADPATAHKMPQVNMGSSTVTAMPVMVNQGGAMDTVSKGETVVRVPGSTETKHLSGLDSSANPEELAAKLRDTVVHDAAPPGAKVLHGQKERENEAKFDERAMTPAKGLAAGSGDGGTIGEGSGVTGIERNRAAAAGAPAGDDEHLLATGEKGEKIKADFTKNKVGMEYEERTAAAAYVDSEHGEPISSMKQAGVESCVLCACAPCQCGQMRKGGGYGNDPFEMTPAETKRSGKPAIHSKHREVTGRNAHDAHDYRGHAKQVNESHVGIGGKLADFQGNVPDGMGDPTDPAYSKAAQGRPSPHGATHTGGSAIEFPGGPGQRHTSDAVAGGPIKGGSKTTFTTMG</sequence>